<evidence type="ECO:0000313" key="2">
    <source>
        <dbReference type="EMBL" id="KAG5397385.1"/>
    </source>
</evidence>
<feature type="region of interest" description="Disordered" evidence="1">
    <location>
        <begin position="86"/>
        <end position="105"/>
    </location>
</feature>
<protein>
    <submittedName>
        <fullName evidence="2">Uncharacterized protein</fullName>
    </submittedName>
</protein>
<feature type="region of interest" description="Disordered" evidence="1">
    <location>
        <begin position="433"/>
        <end position="468"/>
    </location>
</feature>
<evidence type="ECO:0000313" key="3">
    <source>
        <dbReference type="Proteomes" id="UP000823674"/>
    </source>
</evidence>
<feature type="compositionally biased region" description="Basic and acidic residues" evidence="1">
    <location>
        <begin position="457"/>
        <end position="468"/>
    </location>
</feature>
<comment type="caution">
    <text evidence="2">The sequence shown here is derived from an EMBL/GenBank/DDBJ whole genome shotgun (WGS) entry which is preliminary data.</text>
</comment>
<gene>
    <name evidence="2" type="primary">A05g504530.1_BraROA</name>
    <name evidence="2" type="ORF">IGI04_019199</name>
</gene>
<dbReference type="Proteomes" id="UP000823674">
    <property type="component" value="Chromosome A05"/>
</dbReference>
<feature type="compositionally biased region" description="Polar residues" evidence="1">
    <location>
        <begin position="444"/>
        <end position="456"/>
    </location>
</feature>
<accession>A0ABQ7MG24</accession>
<dbReference type="EMBL" id="JADBGQ010000005">
    <property type="protein sequence ID" value="KAG5397385.1"/>
    <property type="molecule type" value="Genomic_DNA"/>
</dbReference>
<name>A0ABQ7MG24_BRACM</name>
<sequence length="781" mass="89195">MSSRRISDPGITAASHCGGEYETKYSASIETHIATLIDSGHPKLTDIPHEELYDEDYEDEQATEYKAIFYEEDTLLHHSSWKRNAPSIDIPGSPSIDTQPPQRNRKRALTDIANYSSIDAIVNRVREGDYSIGSWADDHHHESYAVETSISELGEDELHEGFTYEELLNMQRRNKKAQHQSETAWGRTRYTHPIDIAHLPSIDINPSTSIDIRSKPITTTANGAENLFVHQRNIPEYQQKDTKEFYDAAGGIDKSFKISEDEGRQPSHEAEIHGYDLGVPEKEEAISEAGKNVKESQLVLAEEEELESEARRNVIELEASSINLSDEEDDDESIDIWEDFTLEMRRLVEEAEKKLQPNATSPKIMIHMQSTLQLHALGLGVRRLITLTAHKRSKGTSENIESKARVVHIKGGPQPEDEAMQQERKATIVHIKGGPQPEDEAMQQGLQKPPASSNQRTEAKDPIGDPHKEITRCLDAKGKQEVTINNFLIQEAPSYHKTTSRRPYQYRGVVRSFLLKGEPPDLPPKIKPTKYQGKSLEFQKRMKPDLLYLGAGVNPNWKNLQSYSDQEDTNFKNQRFASPPICEYPSLEAVSNPIKKRSDQNQLMEFNMDLLDFQKAKNEEKSQREYGVMAQFSKPVKPVLQTKQWRPGEVYKHLRSISSRIRRIYLWPHLPYLEPLAIKLQQLFSYQLKHDLSTFQTIKKVPRKLSYPLKPFRFKKNQVSHLEPKSHKRLQRLLSDFNGLKGTASQPSSPSFHPVFILTDKIDSSPIHLIDPTFQPATLSH</sequence>
<proteinExistence type="predicted"/>
<evidence type="ECO:0000256" key="1">
    <source>
        <dbReference type="SAM" id="MobiDB-lite"/>
    </source>
</evidence>
<keyword evidence="3" id="KW-1185">Reference proteome</keyword>
<organism evidence="2 3">
    <name type="scientific">Brassica rapa subsp. trilocularis</name>
    <dbReference type="NCBI Taxonomy" id="1813537"/>
    <lineage>
        <taxon>Eukaryota</taxon>
        <taxon>Viridiplantae</taxon>
        <taxon>Streptophyta</taxon>
        <taxon>Embryophyta</taxon>
        <taxon>Tracheophyta</taxon>
        <taxon>Spermatophyta</taxon>
        <taxon>Magnoliopsida</taxon>
        <taxon>eudicotyledons</taxon>
        <taxon>Gunneridae</taxon>
        <taxon>Pentapetalae</taxon>
        <taxon>rosids</taxon>
        <taxon>malvids</taxon>
        <taxon>Brassicales</taxon>
        <taxon>Brassicaceae</taxon>
        <taxon>Brassiceae</taxon>
        <taxon>Brassica</taxon>
    </lineage>
</organism>
<reference evidence="2 3" key="1">
    <citation type="submission" date="2021-03" db="EMBL/GenBank/DDBJ databases">
        <authorList>
            <person name="King G.J."/>
            <person name="Bancroft I."/>
            <person name="Baten A."/>
            <person name="Bloomfield J."/>
            <person name="Borpatragohain P."/>
            <person name="He Z."/>
            <person name="Irish N."/>
            <person name="Irwin J."/>
            <person name="Liu K."/>
            <person name="Mauleon R.P."/>
            <person name="Moore J."/>
            <person name="Morris R."/>
            <person name="Ostergaard L."/>
            <person name="Wang B."/>
            <person name="Wells R."/>
        </authorList>
    </citation>
    <scope>NUCLEOTIDE SEQUENCE [LARGE SCALE GENOMIC DNA]</scope>
    <source>
        <strain evidence="2">R-o-18</strain>
        <tissue evidence="2">Leaf</tissue>
    </source>
</reference>